<feature type="transmembrane region" description="Helical" evidence="6">
    <location>
        <begin position="342"/>
        <end position="362"/>
    </location>
</feature>
<name>A0A511UV23_9BACI</name>
<keyword evidence="4 6" id="KW-1133">Transmembrane helix</keyword>
<feature type="transmembrane region" description="Helical" evidence="6">
    <location>
        <begin position="382"/>
        <end position="410"/>
    </location>
</feature>
<comment type="subcellular location">
    <subcellularLocation>
        <location evidence="1">Cell membrane</location>
        <topology evidence="1">Multi-pass membrane protein</topology>
    </subcellularLocation>
</comment>
<feature type="transmembrane region" description="Helical" evidence="6">
    <location>
        <begin position="261"/>
        <end position="281"/>
    </location>
</feature>
<feature type="transmembrane region" description="Helical" evidence="6">
    <location>
        <begin position="462"/>
        <end position="483"/>
    </location>
</feature>
<evidence type="ECO:0000313" key="8">
    <source>
        <dbReference type="EMBL" id="GEN29791.1"/>
    </source>
</evidence>
<dbReference type="GO" id="GO:0005886">
    <property type="term" value="C:plasma membrane"/>
    <property type="evidence" value="ECO:0007669"/>
    <property type="project" value="UniProtKB-SubCell"/>
</dbReference>
<dbReference type="PANTHER" id="PTHR43478:SF1">
    <property type="entry name" value="NA+_H+ ANTIPORTER NHAC-LIKE C-TERMINAL DOMAIN-CONTAINING PROTEIN"/>
    <property type="match status" value="1"/>
</dbReference>
<evidence type="ECO:0000256" key="6">
    <source>
        <dbReference type="SAM" id="Phobius"/>
    </source>
</evidence>
<feature type="transmembrane region" description="Helical" evidence="6">
    <location>
        <begin position="111"/>
        <end position="131"/>
    </location>
</feature>
<evidence type="ECO:0000256" key="5">
    <source>
        <dbReference type="ARBA" id="ARBA00023136"/>
    </source>
</evidence>
<feature type="transmembrane region" description="Helical" evidence="6">
    <location>
        <begin position="203"/>
        <end position="222"/>
    </location>
</feature>
<organism evidence="8 9">
    <name type="scientific">Cerasibacillus quisquiliarum</name>
    <dbReference type="NCBI Taxonomy" id="227865"/>
    <lineage>
        <taxon>Bacteria</taxon>
        <taxon>Bacillati</taxon>
        <taxon>Bacillota</taxon>
        <taxon>Bacilli</taxon>
        <taxon>Bacillales</taxon>
        <taxon>Bacillaceae</taxon>
        <taxon>Cerasibacillus</taxon>
    </lineage>
</organism>
<dbReference type="InterPro" id="IPR018461">
    <property type="entry name" value="Na/H_Antiport_NhaC-like_C"/>
</dbReference>
<protein>
    <submittedName>
        <fullName evidence="8">Na+/H+ antiporter</fullName>
    </submittedName>
</protein>
<dbReference type="AlphaFoldDB" id="A0A511UV23"/>
<reference evidence="8 9" key="1">
    <citation type="submission" date="2019-07" db="EMBL/GenBank/DDBJ databases">
        <title>Whole genome shotgun sequence of Cerasibacillus quisquiliarum NBRC 102429.</title>
        <authorList>
            <person name="Hosoyama A."/>
            <person name="Uohara A."/>
            <person name="Ohji S."/>
            <person name="Ichikawa N."/>
        </authorList>
    </citation>
    <scope>NUCLEOTIDE SEQUENCE [LARGE SCALE GENOMIC DNA]</scope>
    <source>
        <strain evidence="8 9">NBRC 102429</strain>
    </source>
</reference>
<keyword evidence="5 6" id="KW-0472">Membrane</keyword>
<evidence type="ECO:0000256" key="2">
    <source>
        <dbReference type="ARBA" id="ARBA00022475"/>
    </source>
</evidence>
<evidence type="ECO:0000256" key="4">
    <source>
        <dbReference type="ARBA" id="ARBA00022989"/>
    </source>
</evidence>
<keyword evidence="2" id="KW-1003">Cell membrane</keyword>
<feature type="transmembrane region" description="Helical" evidence="6">
    <location>
        <begin position="70"/>
        <end position="90"/>
    </location>
</feature>
<evidence type="ECO:0000256" key="1">
    <source>
        <dbReference type="ARBA" id="ARBA00004651"/>
    </source>
</evidence>
<feature type="transmembrane region" description="Helical" evidence="6">
    <location>
        <begin position="422"/>
        <end position="441"/>
    </location>
</feature>
<gene>
    <name evidence="8" type="ORF">CQU01_00290</name>
</gene>
<feature type="transmembrane region" description="Helical" evidence="6">
    <location>
        <begin position="302"/>
        <end position="322"/>
    </location>
</feature>
<sequence>MVGTVYSIIPALVMLVLVLLTRKVLLSLGTGIVIGALFIHEFHVIDTLKEIVQVFVAIFYSSEGIEIGNILLLLFLVLLGIMIAFLQASGGSRAFGEWMIKRVRTRTGSQLMTVLLGFIIFIDDYFSSLAVGQISRPLTDRHNVSRAKLAYLIDSTSSPVTVLSPISSWGAYIIGILGGLFAAKEITEFKALEAFIKIIPYNLYAIIALILVFIVIYANFLIGPMKRHEERALKKGQLLGQDRMPPGDLSNTFTPNQNGKAYHLFIPIIVLLVTTIVMMYITGWMASDGETNILAVFANTDVNISLFIGGTLSVVIALILYLKLPLREAKLVKIVKEGTLTMVPAITILLLAWMIGSIIGTLQTGEYLAGLVTEAQMKTAFLPFLFFLIASIMSLSTGTSWGTFGIMLPIAVDVLVITDMNLLLPTLGAVLAGAVFGDHCTPISDTTILSSTGAGVHHIDHVVTQLPYAFIAAISAGLGYLFIGFTNQVGFGLMISIIILAIIVVSFQLVHLRKV</sequence>
<evidence type="ECO:0000313" key="9">
    <source>
        <dbReference type="Proteomes" id="UP000321491"/>
    </source>
</evidence>
<dbReference type="Proteomes" id="UP000321491">
    <property type="component" value="Unassembled WGS sequence"/>
</dbReference>
<dbReference type="RefSeq" id="WP_146934103.1">
    <property type="nucleotide sequence ID" value="NZ_BJXW01000001.1"/>
</dbReference>
<keyword evidence="9" id="KW-1185">Reference proteome</keyword>
<dbReference type="PANTHER" id="PTHR43478">
    <property type="entry name" value="NA+/H+ ANTIPORTER-RELATED"/>
    <property type="match status" value="1"/>
</dbReference>
<keyword evidence="3 6" id="KW-0812">Transmembrane</keyword>
<accession>A0A511UV23</accession>
<feature type="domain" description="Na+/H+ antiporter NhaC-like C-terminal" evidence="7">
    <location>
        <begin position="160"/>
        <end position="485"/>
    </location>
</feature>
<dbReference type="OrthoDB" id="9762978at2"/>
<proteinExistence type="predicted"/>
<dbReference type="Pfam" id="PF03553">
    <property type="entry name" value="Na_H_antiporter"/>
    <property type="match status" value="1"/>
</dbReference>
<evidence type="ECO:0000256" key="3">
    <source>
        <dbReference type="ARBA" id="ARBA00022692"/>
    </source>
</evidence>
<feature type="transmembrane region" description="Helical" evidence="6">
    <location>
        <begin position="166"/>
        <end position="183"/>
    </location>
</feature>
<feature type="transmembrane region" description="Helical" evidence="6">
    <location>
        <begin position="489"/>
        <end position="510"/>
    </location>
</feature>
<feature type="transmembrane region" description="Helical" evidence="6">
    <location>
        <begin position="12"/>
        <end position="39"/>
    </location>
</feature>
<evidence type="ECO:0000259" key="7">
    <source>
        <dbReference type="Pfam" id="PF03553"/>
    </source>
</evidence>
<comment type="caution">
    <text evidence="8">The sequence shown here is derived from an EMBL/GenBank/DDBJ whole genome shotgun (WGS) entry which is preliminary data.</text>
</comment>
<dbReference type="EMBL" id="BJXW01000001">
    <property type="protein sequence ID" value="GEN29791.1"/>
    <property type="molecule type" value="Genomic_DNA"/>
</dbReference>